<evidence type="ECO:0000313" key="2">
    <source>
        <dbReference type="EMBL" id="KAJ9158509.1"/>
    </source>
</evidence>
<sequence>MSMRLVILRASARPQLIGGKICRSSFVSLNAGQSRPILKSLHEAFRLSVRRASTAPQAAKPTPPGRRYAYPENLVIYHAGTGRTTFIACLKLTTIFVFVFFGLVVTPAYLKSDHPLWHAGGVFLCGLIPLLTVAYTTAPFVTTIHIRPPVFARQSRDLLERWAKAGIPPSTPLQITTMSFIGKPRVSSLTVGSLVPARQRFGLVNYLRGDVEEENRRRKWYMFRAVERFHVTPGSDGRVQGGFVWGEVERQVAESGAGKGEGGKV</sequence>
<evidence type="ECO:0000313" key="3">
    <source>
        <dbReference type="Proteomes" id="UP001174691"/>
    </source>
</evidence>
<gene>
    <name evidence="2" type="ORF">NKR19_g3212</name>
</gene>
<name>A0AA38RWF3_9PEZI</name>
<evidence type="ECO:0000256" key="1">
    <source>
        <dbReference type="SAM" id="Phobius"/>
    </source>
</evidence>
<reference evidence="2" key="1">
    <citation type="submission" date="2022-07" db="EMBL/GenBank/DDBJ databases">
        <title>Fungi with potential for degradation of polypropylene.</title>
        <authorList>
            <person name="Gostincar C."/>
        </authorList>
    </citation>
    <scope>NUCLEOTIDE SEQUENCE</scope>
    <source>
        <strain evidence="2">EXF-13287</strain>
    </source>
</reference>
<protein>
    <submittedName>
        <fullName evidence="2">Uncharacterized protein</fullName>
    </submittedName>
</protein>
<dbReference type="AlphaFoldDB" id="A0AA38RWF3"/>
<accession>A0AA38RWF3</accession>
<keyword evidence="1" id="KW-1133">Transmembrane helix</keyword>
<feature type="transmembrane region" description="Helical" evidence="1">
    <location>
        <begin position="116"/>
        <end position="138"/>
    </location>
</feature>
<keyword evidence="1" id="KW-0472">Membrane</keyword>
<organism evidence="2 3">
    <name type="scientific">Coniochaeta hoffmannii</name>
    <dbReference type="NCBI Taxonomy" id="91930"/>
    <lineage>
        <taxon>Eukaryota</taxon>
        <taxon>Fungi</taxon>
        <taxon>Dikarya</taxon>
        <taxon>Ascomycota</taxon>
        <taxon>Pezizomycotina</taxon>
        <taxon>Sordariomycetes</taxon>
        <taxon>Sordariomycetidae</taxon>
        <taxon>Coniochaetales</taxon>
        <taxon>Coniochaetaceae</taxon>
        <taxon>Coniochaeta</taxon>
    </lineage>
</organism>
<keyword evidence="3" id="KW-1185">Reference proteome</keyword>
<dbReference type="Proteomes" id="UP001174691">
    <property type="component" value="Unassembled WGS sequence"/>
</dbReference>
<comment type="caution">
    <text evidence="2">The sequence shown here is derived from an EMBL/GenBank/DDBJ whole genome shotgun (WGS) entry which is preliminary data.</text>
</comment>
<proteinExistence type="predicted"/>
<keyword evidence="1" id="KW-0812">Transmembrane</keyword>
<dbReference type="EMBL" id="JANBVN010000035">
    <property type="protein sequence ID" value="KAJ9158509.1"/>
    <property type="molecule type" value="Genomic_DNA"/>
</dbReference>
<feature type="transmembrane region" description="Helical" evidence="1">
    <location>
        <begin position="86"/>
        <end position="110"/>
    </location>
</feature>